<evidence type="ECO:0000313" key="1">
    <source>
        <dbReference type="EMBL" id="ABK77045.1"/>
    </source>
</evidence>
<evidence type="ECO:0000313" key="2">
    <source>
        <dbReference type="Proteomes" id="UP000000758"/>
    </source>
</evidence>
<dbReference type="Proteomes" id="UP000000758">
    <property type="component" value="Chromosome"/>
</dbReference>
<name>A0RUM8_CENSY</name>
<protein>
    <submittedName>
        <fullName evidence="1">Multiple Zn finger protein</fullName>
    </submittedName>
</protein>
<gene>
    <name evidence="1" type="ordered locus">CENSYa_0410</name>
</gene>
<reference evidence="1 2" key="1">
    <citation type="journal article" date="2006" name="Proc. Natl. Acad. Sci. U.S.A.">
        <title>Genomic analysis of the uncultivated marine crenarchaeote Cenarchaeum symbiosum.</title>
        <authorList>
            <person name="Hallam S.J."/>
            <person name="Konstantinidis K.T."/>
            <person name="Putnam N."/>
            <person name="Schleper C."/>
            <person name="Watanabe Y."/>
            <person name="Sugahara J."/>
            <person name="Preston C."/>
            <person name="de la Torre J."/>
            <person name="Richardson P.M."/>
            <person name="DeLong E.F."/>
        </authorList>
    </citation>
    <scope>NUCLEOTIDE SEQUENCE [LARGE SCALE GENOMIC DNA]</scope>
    <source>
        <strain evidence="2">A</strain>
    </source>
</reference>
<sequence length="136" mass="16175">MGLFGRKAEHCAVCGKEMQHRHKPKREWNMKGRLCGDCHVDKSKEYYEGKIRQSCTVCGTTKKITDLWEPRWQWDMEGLLCKECFDVKEGDFENRKKYCSMCGARMKFLRYRPKPGWKMDGELCRECWDSQKAKFG</sequence>
<dbReference type="EnsemblBacteria" id="ABK77045">
    <property type="protein sequence ID" value="ABK77045"/>
    <property type="gene ID" value="CENSYa_0410"/>
</dbReference>
<dbReference type="STRING" id="414004.CENSYa_0410"/>
<dbReference type="AlphaFoldDB" id="A0RUM8"/>
<organism evidence="1 2">
    <name type="scientific">Cenarchaeum symbiosum (strain A)</name>
    <dbReference type="NCBI Taxonomy" id="414004"/>
    <lineage>
        <taxon>Archaea</taxon>
        <taxon>Nitrososphaerota</taxon>
        <taxon>Candidatus Cenarchaeales</taxon>
        <taxon>Candidatus Cenarchaeaceae</taxon>
        <taxon>Candidatus Cenarchaeum</taxon>
    </lineage>
</organism>
<dbReference type="SUPFAM" id="SSF48695">
    <property type="entry name" value="Multiheme cytochromes"/>
    <property type="match status" value="1"/>
</dbReference>
<dbReference type="InterPro" id="IPR036280">
    <property type="entry name" value="Multihaem_cyt_sf"/>
</dbReference>
<keyword evidence="2" id="KW-1185">Reference proteome</keyword>
<dbReference type="HOGENOM" id="CLU_127465_0_0_2"/>
<accession>A0RUM8</accession>
<dbReference type="KEGG" id="csy:CENSYa_0410"/>
<proteinExistence type="predicted"/>
<dbReference type="EMBL" id="DP000238">
    <property type="protein sequence ID" value="ABK77045.1"/>
    <property type="molecule type" value="Genomic_DNA"/>
</dbReference>